<feature type="compositionally biased region" description="Polar residues" evidence="1">
    <location>
        <begin position="183"/>
        <end position="200"/>
    </location>
</feature>
<feature type="region of interest" description="Disordered" evidence="1">
    <location>
        <begin position="28"/>
        <end position="79"/>
    </location>
</feature>
<dbReference type="GO" id="GO:0000278">
    <property type="term" value="P:mitotic cell cycle"/>
    <property type="evidence" value="ECO:0007669"/>
    <property type="project" value="TreeGrafter"/>
</dbReference>
<dbReference type="AlphaFoldDB" id="A0A507C7W0"/>
<dbReference type="PANTHER" id="PTHR44414:SF1">
    <property type="entry name" value="PROTEIN NEDD1"/>
    <property type="match status" value="1"/>
</dbReference>
<dbReference type="InterPro" id="IPR052818">
    <property type="entry name" value="NEDD1_Spindle_Assembly"/>
</dbReference>
<dbReference type="Proteomes" id="UP000317494">
    <property type="component" value="Unassembled WGS sequence"/>
</dbReference>
<feature type="region of interest" description="Disordered" evidence="1">
    <location>
        <begin position="261"/>
        <end position="284"/>
    </location>
</feature>
<dbReference type="EMBL" id="QEAN01000471">
    <property type="protein sequence ID" value="TPX35408.1"/>
    <property type="molecule type" value="Genomic_DNA"/>
</dbReference>
<name>A0A507C7W0_9FUNG</name>
<dbReference type="GO" id="GO:0036064">
    <property type="term" value="C:ciliary basal body"/>
    <property type="evidence" value="ECO:0007669"/>
    <property type="project" value="TreeGrafter"/>
</dbReference>
<comment type="caution">
    <text evidence="2">The sequence shown here is derived from an EMBL/GenBank/DDBJ whole genome shotgun (WGS) entry which is preliminary data.</text>
</comment>
<dbReference type="GO" id="GO:0007020">
    <property type="term" value="P:microtubule nucleation"/>
    <property type="evidence" value="ECO:0007669"/>
    <property type="project" value="TreeGrafter"/>
</dbReference>
<dbReference type="PANTHER" id="PTHR44414">
    <property type="entry name" value="PROTEIN NEDD1"/>
    <property type="match status" value="1"/>
</dbReference>
<feature type="compositionally biased region" description="Polar residues" evidence="1">
    <location>
        <begin position="91"/>
        <end position="100"/>
    </location>
</feature>
<accession>A0A507C7W0</accession>
<dbReference type="GO" id="GO:0043015">
    <property type="term" value="F:gamma-tubulin binding"/>
    <property type="evidence" value="ECO:0007669"/>
    <property type="project" value="TreeGrafter"/>
</dbReference>
<feature type="compositionally biased region" description="Polar residues" evidence="1">
    <location>
        <begin position="67"/>
        <end position="76"/>
    </location>
</feature>
<evidence type="ECO:0000313" key="3">
    <source>
        <dbReference type="Proteomes" id="UP000317494"/>
    </source>
</evidence>
<evidence type="ECO:0000313" key="2">
    <source>
        <dbReference type="EMBL" id="TPX35408.1"/>
    </source>
</evidence>
<gene>
    <name evidence="2" type="ORF">SeMB42_g07181</name>
</gene>
<protein>
    <submittedName>
        <fullName evidence="2">Uncharacterized protein</fullName>
    </submittedName>
</protein>
<dbReference type="GO" id="GO:0000922">
    <property type="term" value="C:spindle pole"/>
    <property type="evidence" value="ECO:0007669"/>
    <property type="project" value="TreeGrafter"/>
</dbReference>
<dbReference type="VEuPathDB" id="FungiDB:SeMB42_g07181"/>
<dbReference type="GO" id="GO:0005814">
    <property type="term" value="C:centriole"/>
    <property type="evidence" value="ECO:0007669"/>
    <property type="project" value="TreeGrafter"/>
</dbReference>
<feature type="region of interest" description="Disordered" evidence="1">
    <location>
        <begin position="91"/>
        <end position="227"/>
    </location>
</feature>
<keyword evidence="3" id="KW-1185">Reference proteome</keyword>
<organism evidence="2 3">
    <name type="scientific">Synchytrium endobioticum</name>
    <dbReference type="NCBI Taxonomy" id="286115"/>
    <lineage>
        <taxon>Eukaryota</taxon>
        <taxon>Fungi</taxon>
        <taxon>Fungi incertae sedis</taxon>
        <taxon>Chytridiomycota</taxon>
        <taxon>Chytridiomycota incertae sedis</taxon>
        <taxon>Chytridiomycetes</taxon>
        <taxon>Synchytriales</taxon>
        <taxon>Synchytriaceae</taxon>
        <taxon>Synchytrium</taxon>
    </lineage>
</organism>
<feature type="compositionally biased region" description="Polar residues" evidence="1">
    <location>
        <begin position="48"/>
        <end position="59"/>
    </location>
</feature>
<evidence type="ECO:0000256" key="1">
    <source>
        <dbReference type="SAM" id="MobiDB-lite"/>
    </source>
</evidence>
<dbReference type="STRING" id="286115.A0A507C7W0"/>
<feature type="compositionally biased region" description="Polar residues" evidence="1">
    <location>
        <begin position="144"/>
        <end position="176"/>
    </location>
</feature>
<proteinExistence type="predicted"/>
<sequence length="361" mass="39482">MDSRNDTANMERDMSILLSKRLGNAQPLMDMFSPVQPNRLSSAPGLPSNRNNDAPDTSPTPNPAASLPSTLHQHQQPPVKKMMLTNHTHNIQTSNSNRSLASDVPTKPVTRSADLQHHQEPSASARGANNGNGRAVTFAHTDSVDSTMPSSSAGLRSSAGQITHHYNSQEPPSRSHQGGLVGRNNNGGSIPPRDNTNSAASRHMPPSAKPPVSSAANPLPPTMPIHNAATTAPTLTHLTATTLGKPTRPPQHQSITTSHVLDPASVGPSAPHSLIHPQQPTEHPKSSYQYQFIESIIEDALSEFKKQVRNDLQNMHLEMLKEFQDQRIAIEDIIQRNSPVEPLLQEIRRLNEENERLRKRF</sequence>
<reference evidence="2 3" key="1">
    <citation type="journal article" date="2019" name="Sci. Rep.">
        <title>Comparative genomics of chytrid fungi reveal insights into the obligate biotrophic and pathogenic lifestyle of Synchytrium endobioticum.</title>
        <authorList>
            <person name="van de Vossenberg B.T.L.H."/>
            <person name="Warris S."/>
            <person name="Nguyen H.D.T."/>
            <person name="van Gent-Pelzer M.P.E."/>
            <person name="Joly D.L."/>
            <person name="van de Geest H.C."/>
            <person name="Bonants P.J.M."/>
            <person name="Smith D.S."/>
            <person name="Levesque C.A."/>
            <person name="van der Lee T.A.J."/>
        </authorList>
    </citation>
    <scope>NUCLEOTIDE SEQUENCE [LARGE SCALE GENOMIC DNA]</scope>
    <source>
        <strain evidence="2 3">MB42</strain>
    </source>
</reference>
<dbReference type="GO" id="GO:0005737">
    <property type="term" value="C:cytoplasm"/>
    <property type="evidence" value="ECO:0007669"/>
    <property type="project" value="TreeGrafter"/>
</dbReference>